<evidence type="ECO:0000259" key="2">
    <source>
        <dbReference type="Pfam" id="PF08639"/>
    </source>
</evidence>
<feature type="region of interest" description="Disordered" evidence="1">
    <location>
        <begin position="452"/>
        <end position="473"/>
    </location>
</feature>
<evidence type="ECO:0000313" key="3">
    <source>
        <dbReference type="EMBL" id="KAH7046775.1"/>
    </source>
</evidence>
<feature type="domain" description="DNA replication regulator Sld3 C-terminal" evidence="2">
    <location>
        <begin position="275"/>
        <end position="844"/>
    </location>
</feature>
<dbReference type="PANTHER" id="PTHR28067:SF1">
    <property type="entry name" value="DNA REPLICATION REGULATOR SLD3"/>
    <property type="match status" value="1"/>
</dbReference>
<feature type="compositionally biased region" description="Basic residues" evidence="1">
    <location>
        <begin position="366"/>
        <end position="378"/>
    </location>
</feature>
<dbReference type="EMBL" id="JAGTJR010000017">
    <property type="protein sequence ID" value="KAH7046775.1"/>
    <property type="molecule type" value="Genomic_DNA"/>
</dbReference>
<feature type="compositionally biased region" description="Basic and acidic residues" evidence="1">
    <location>
        <begin position="710"/>
        <end position="719"/>
    </location>
</feature>
<feature type="compositionally biased region" description="Acidic residues" evidence="1">
    <location>
        <begin position="1006"/>
        <end position="1015"/>
    </location>
</feature>
<dbReference type="Pfam" id="PF08639">
    <property type="entry name" value="Sld3_STD"/>
    <property type="match status" value="1"/>
</dbReference>
<name>A0ABQ8G764_9PEZI</name>
<organism evidence="3 4">
    <name type="scientific">Macrophomina phaseolina</name>
    <dbReference type="NCBI Taxonomy" id="35725"/>
    <lineage>
        <taxon>Eukaryota</taxon>
        <taxon>Fungi</taxon>
        <taxon>Dikarya</taxon>
        <taxon>Ascomycota</taxon>
        <taxon>Pezizomycotina</taxon>
        <taxon>Dothideomycetes</taxon>
        <taxon>Dothideomycetes incertae sedis</taxon>
        <taxon>Botryosphaeriales</taxon>
        <taxon>Botryosphaeriaceae</taxon>
        <taxon>Macrophomina</taxon>
    </lineage>
</organism>
<feature type="compositionally biased region" description="Basic and acidic residues" evidence="1">
    <location>
        <begin position="963"/>
        <end position="986"/>
    </location>
</feature>
<feature type="compositionally biased region" description="Low complexity" evidence="1">
    <location>
        <begin position="14"/>
        <end position="29"/>
    </location>
</feature>
<reference evidence="3 4" key="1">
    <citation type="journal article" date="2021" name="Nat. Commun.">
        <title>Genetic determinants of endophytism in the Arabidopsis root mycobiome.</title>
        <authorList>
            <person name="Mesny F."/>
            <person name="Miyauchi S."/>
            <person name="Thiergart T."/>
            <person name="Pickel B."/>
            <person name="Atanasova L."/>
            <person name="Karlsson M."/>
            <person name="Huettel B."/>
            <person name="Barry K.W."/>
            <person name="Haridas S."/>
            <person name="Chen C."/>
            <person name="Bauer D."/>
            <person name="Andreopoulos W."/>
            <person name="Pangilinan J."/>
            <person name="LaButti K."/>
            <person name="Riley R."/>
            <person name="Lipzen A."/>
            <person name="Clum A."/>
            <person name="Drula E."/>
            <person name="Henrissat B."/>
            <person name="Kohler A."/>
            <person name="Grigoriev I.V."/>
            <person name="Martin F.M."/>
            <person name="Hacquard S."/>
        </authorList>
    </citation>
    <scope>NUCLEOTIDE SEQUENCE [LARGE SCALE GENOMIC DNA]</scope>
    <source>
        <strain evidence="3 4">MPI-SDFR-AT-0080</strain>
    </source>
</reference>
<feature type="region of interest" description="Disordered" evidence="1">
    <location>
        <begin position="769"/>
        <end position="850"/>
    </location>
</feature>
<accession>A0ABQ8G764</accession>
<feature type="compositionally biased region" description="Low complexity" evidence="1">
    <location>
        <begin position="558"/>
        <end position="574"/>
    </location>
</feature>
<feature type="compositionally biased region" description="Low complexity" evidence="1">
    <location>
        <begin position="791"/>
        <end position="807"/>
    </location>
</feature>
<feature type="compositionally biased region" description="Polar residues" evidence="1">
    <location>
        <begin position="720"/>
        <end position="731"/>
    </location>
</feature>
<feature type="compositionally biased region" description="Gly residues" evidence="1">
    <location>
        <begin position="884"/>
        <end position="894"/>
    </location>
</feature>
<feature type="region of interest" description="Disordered" evidence="1">
    <location>
        <begin position="1"/>
        <end position="68"/>
    </location>
</feature>
<proteinExistence type="predicted"/>
<evidence type="ECO:0000256" key="1">
    <source>
        <dbReference type="SAM" id="MobiDB-lite"/>
    </source>
</evidence>
<feature type="compositionally biased region" description="Polar residues" evidence="1">
    <location>
        <begin position="651"/>
        <end position="661"/>
    </location>
</feature>
<feature type="region of interest" description="Disordered" evidence="1">
    <location>
        <begin position="557"/>
        <end position="661"/>
    </location>
</feature>
<gene>
    <name evidence="3" type="ORF">B0J12DRAFT_138785</name>
</gene>
<dbReference type="Gene3D" id="1.20.58.2130">
    <property type="match status" value="1"/>
</dbReference>
<feature type="region of interest" description="Disordered" evidence="1">
    <location>
        <begin position="502"/>
        <end position="526"/>
    </location>
</feature>
<dbReference type="InterPro" id="IPR042511">
    <property type="entry name" value="Sld3"/>
</dbReference>
<protein>
    <submittedName>
        <fullName evidence="3">DNA replication regulator SLD3-domain-containing protein</fullName>
    </submittedName>
</protein>
<feature type="region of interest" description="Disordered" evidence="1">
    <location>
        <begin position="960"/>
        <end position="1015"/>
    </location>
</feature>
<dbReference type="InterPro" id="IPR013948">
    <property type="entry name" value="DNA_replication_reg_Sld3_C"/>
</dbReference>
<sequence>MVSATRHDPSPTLTAAVVAQPVSSSSTSDADTRQPPPLPLNEPRKRKRGDNGPAALAQKSITIRPCPSSPYDRPLALTPLKLLPRASLPLSFLDTAPAAAPLPSSTRLFSAYIEALERRTETEEEGREERDLPATAPNVLLTRFDADNSLFAVERVAFGVYALCRLGSWVTEGDVGRVAAHASAVGAAAPYREPVKACKREHGAKGPWWQRAAVDIEVDAKRSVEGTPRLSMRRPPPRFKMVGTDPFVDAVVEASRAPGGGEEGSVGDRPQTSEEVFQAVLQQYLEALYVSKTSLAFFVKGPMSRARAAFAAKEGGAMKVGELAAFLRSILLQPGPMDKKHRERLPEIIKSMPLPGLSDDEDVMKTKKAKKSKSKRLKPSKEGMYPGEEDHVKRWWLQDRPGSSPSGQSESPADALKRRLGELRVRESMAQVILVLETMALEASFSFQAADQDETRQDETQAESQAAPAKKRKLKKPQDLNVLLDLLLDRLAIWQSVEQDETLTKVSKAGSGKNDTLTPNSSKTGTSDRLKNFCVEVILPFYMSRLPEKAAAINRRLGGPSASPAKASGSGTSSHRSKPGEAAVRTDSRSAQRKRRPLSRVATENAAHQPAHQPSLTRSSTDPTLPSSFKREGSEAPSLSSIPLQQKDPHTSSSRNSLSQFERFSRRTIDLDAMSKTNEAKLKKKAHIESELEKAIGTLRKPNRGAALKDVADSADSRRLATSTRKPTSASRRPGAPVERSAVLVGATPKRARKTKDVAAIQATPNHRWAASLARHGGTPNGYLRDDDQGVLPSSDPVVPSSAVRPSGEFVPGSAVPASGVKGGMPPPQSAARTGGGVEETPSRGPAGKTVRWGLVAGEDEVGVAATPEVTVSKLGERLRAESVGGGSRGGGKRGLLNVPPPPAFKLSGVPLEREVLGRVGEESEGSEDEFSGVAAMLRTPTKAGRQVFETPLKRPVVVGETPVKDETESKGKEKEVEEKGVRDTVDGAEMGEEAGEASIYSALGWDDDDVDELA</sequence>
<feature type="region of interest" description="Disordered" evidence="1">
    <location>
        <begin position="696"/>
        <end position="742"/>
    </location>
</feature>
<dbReference type="PANTHER" id="PTHR28067">
    <property type="entry name" value="DNA REPLICATION REGULATOR SLD3"/>
    <property type="match status" value="1"/>
</dbReference>
<evidence type="ECO:0000313" key="4">
    <source>
        <dbReference type="Proteomes" id="UP000774617"/>
    </source>
</evidence>
<feature type="compositionally biased region" description="Polar residues" evidence="1">
    <location>
        <begin position="513"/>
        <end position="525"/>
    </location>
</feature>
<feature type="compositionally biased region" description="Polar residues" evidence="1">
    <location>
        <begin position="612"/>
        <end position="627"/>
    </location>
</feature>
<feature type="region of interest" description="Disordered" evidence="1">
    <location>
        <begin position="881"/>
        <end position="903"/>
    </location>
</feature>
<feature type="region of interest" description="Disordered" evidence="1">
    <location>
        <begin position="352"/>
        <end position="386"/>
    </location>
</feature>
<comment type="caution">
    <text evidence="3">The sequence shown here is derived from an EMBL/GenBank/DDBJ whole genome shotgun (WGS) entry which is preliminary data.</text>
</comment>
<dbReference type="Proteomes" id="UP000774617">
    <property type="component" value="Unassembled WGS sequence"/>
</dbReference>
<keyword evidence="4" id="KW-1185">Reference proteome</keyword>